<accession>A0A0A0LL70</accession>
<proteinExistence type="predicted"/>
<gene>
    <name evidence="2" type="ORF">Csa_2G248660</name>
</gene>
<keyword evidence="3" id="KW-1185">Reference proteome</keyword>
<organism evidence="2 3">
    <name type="scientific">Cucumis sativus</name>
    <name type="common">Cucumber</name>
    <dbReference type="NCBI Taxonomy" id="3659"/>
    <lineage>
        <taxon>Eukaryota</taxon>
        <taxon>Viridiplantae</taxon>
        <taxon>Streptophyta</taxon>
        <taxon>Embryophyta</taxon>
        <taxon>Tracheophyta</taxon>
        <taxon>Spermatophyta</taxon>
        <taxon>Magnoliopsida</taxon>
        <taxon>eudicotyledons</taxon>
        <taxon>Gunneridae</taxon>
        <taxon>Pentapetalae</taxon>
        <taxon>rosids</taxon>
        <taxon>fabids</taxon>
        <taxon>Cucurbitales</taxon>
        <taxon>Cucurbitaceae</taxon>
        <taxon>Benincaseae</taxon>
        <taxon>Cucumis</taxon>
    </lineage>
</organism>
<reference evidence="2 3" key="2">
    <citation type="journal article" date="2009" name="PLoS ONE">
        <title>An integrated genetic and cytogenetic map of the cucumber genome.</title>
        <authorList>
            <person name="Ren Y."/>
            <person name="Zhang Z."/>
            <person name="Liu J."/>
            <person name="Staub J.E."/>
            <person name="Han Y."/>
            <person name="Cheng Z."/>
            <person name="Li X."/>
            <person name="Lu J."/>
            <person name="Miao H."/>
            <person name="Kang H."/>
            <person name="Xie B."/>
            <person name="Gu X."/>
            <person name="Wang X."/>
            <person name="Du Y."/>
            <person name="Jin W."/>
            <person name="Huang S."/>
        </authorList>
    </citation>
    <scope>NUCLEOTIDE SEQUENCE [LARGE SCALE GENOMIC DNA]</scope>
    <source>
        <strain evidence="3">cv. 9930</strain>
    </source>
</reference>
<keyword evidence="1" id="KW-0812">Transmembrane</keyword>
<evidence type="ECO:0000256" key="1">
    <source>
        <dbReference type="SAM" id="Phobius"/>
    </source>
</evidence>
<keyword evidence="1" id="KW-0472">Membrane</keyword>
<keyword evidence="1" id="KW-1133">Transmembrane helix</keyword>
<dbReference type="AlphaFoldDB" id="A0A0A0LL70"/>
<dbReference type="Gramene" id="KGN61809">
    <property type="protein sequence ID" value="KGN61809"/>
    <property type="gene ID" value="Csa_2G248660"/>
</dbReference>
<evidence type="ECO:0000313" key="3">
    <source>
        <dbReference type="Proteomes" id="UP000029981"/>
    </source>
</evidence>
<dbReference type="Proteomes" id="UP000029981">
    <property type="component" value="Chromosome 2"/>
</dbReference>
<name>A0A0A0LL70_CUCSA</name>
<sequence length="108" mass="11972">MKSSAARLLRTVSLPYLPALLPPSLSLSYSFFLHFFSHQTPSPHIRPPPNSPPPPPSFGFDLSLSSRWSPLCCSRRRNNQGSIRSSMSSSCCGVTAFFALFSCYLQFV</sequence>
<evidence type="ECO:0000313" key="2">
    <source>
        <dbReference type="EMBL" id="KGN61809.1"/>
    </source>
</evidence>
<feature type="transmembrane region" description="Helical" evidence="1">
    <location>
        <begin position="85"/>
        <end position="107"/>
    </location>
</feature>
<reference evidence="2 3" key="4">
    <citation type="journal article" date="2011" name="BMC Genomics">
        <title>RNA-Seq improves annotation of protein-coding genes in the cucumber genome.</title>
        <authorList>
            <person name="Li Z."/>
            <person name="Zhang Z."/>
            <person name="Yan P."/>
            <person name="Huang S."/>
            <person name="Fei Z."/>
            <person name="Lin K."/>
        </authorList>
    </citation>
    <scope>NUCLEOTIDE SEQUENCE [LARGE SCALE GENOMIC DNA]</scope>
    <source>
        <strain evidence="3">cv. 9930</strain>
    </source>
</reference>
<protein>
    <submittedName>
        <fullName evidence="2">Uncharacterized protein</fullName>
    </submittedName>
</protein>
<reference evidence="2 3" key="1">
    <citation type="journal article" date="2009" name="Nat. Genet.">
        <title>The genome of the cucumber, Cucumis sativus L.</title>
        <authorList>
            <person name="Huang S."/>
            <person name="Li R."/>
            <person name="Zhang Z."/>
            <person name="Li L."/>
            <person name="Gu X."/>
            <person name="Fan W."/>
            <person name="Lucas W.J."/>
            <person name="Wang X."/>
            <person name="Xie B."/>
            <person name="Ni P."/>
            <person name="Ren Y."/>
            <person name="Zhu H."/>
            <person name="Li J."/>
            <person name="Lin K."/>
            <person name="Jin W."/>
            <person name="Fei Z."/>
            <person name="Li G."/>
            <person name="Staub J."/>
            <person name="Kilian A."/>
            <person name="van der Vossen E.A."/>
            <person name="Wu Y."/>
            <person name="Guo J."/>
            <person name="He J."/>
            <person name="Jia Z."/>
            <person name="Ren Y."/>
            <person name="Tian G."/>
            <person name="Lu Y."/>
            <person name="Ruan J."/>
            <person name="Qian W."/>
            <person name="Wang M."/>
            <person name="Huang Q."/>
            <person name="Li B."/>
            <person name="Xuan Z."/>
            <person name="Cao J."/>
            <person name="Asan"/>
            <person name="Wu Z."/>
            <person name="Zhang J."/>
            <person name="Cai Q."/>
            <person name="Bai Y."/>
            <person name="Zhao B."/>
            <person name="Han Y."/>
            <person name="Li Y."/>
            <person name="Li X."/>
            <person name="Wang S."/>
            <person name="Shi Q."/>
            <person name="Liu S."/>
            <person name="Cho W.K."/>
            <person name="Kim J.Y."/>
            <person name="Xu Y."/>
            <person name="Heller-Uszynska K."/>
            <person name="Miao H."/>
            <person name="Cheng Z."/>
            <person name="Zhang S."/>
            <person name="Wu J."/>
            <person name="Yang Y."/>
            <person name="Kang H."/>
            <person name="Li M."/>
            <person name="Liang H."/>
            <person name="Ren X."/>
            <person name="Shi Z."/>
            <person name="Wen M."/>
            <person name="Jian M."/>
            <person name="Yang H."/>
            <person name="Zhang G."/>
            <person name="Yang Z."/>
            <person name="Chen R."/>
            <person name="Liu S."/>
            <person name="Li J."/>
            <person name="Ma L."/>
            <person name="Liu H."/>
            <person name="Zhou Y."/>
            <person name="Zhao J."/>
            <person name="Fang X."/>
            <person name="Li G."/>
            <person name="Fang L."/>
            <person name="Li Y."/>
            <person name="Liu D."/>
            <person name="Zheng H."/>
            <person name="Zhang Y."/>
            <person name="Qin N."/>
            <person name="Li Z."/>
            <person name="Yang G."/>
            <person name="Yang S."/>
            <person name="Bolund L."/>
            <person name="Kristiansen K."/>
            <person name="Zheng H."/>
            <person name="Li S."/>
            <person name="Zhang X."/>
            <person name="Yang H."/>
            <person name="Wang J."/>
            <person name="Sun R."/>
            <person name="Zhang B."/>
            <person name="Jiang S."/>
            <person name="Wang J."/>
            <person name="Du Y."/>
            <person name="Li S."/>
        </authorList>
    </citation>
    <scope>NUCLEOTIDE SEQUENCE [LARGE SCALE GENOMIC DNA]</scope>
    <source>
        <strain evidence="3">cv. 9930</strain>
    </source>
</reference>
<dbReference type="EMBL" id="CM002923">
    <property type="protein sequence ID" value="KGN61809.1"/>
    <property type="molecule type" value="Genomic_DNA"/>
</dbReference>
<reference evidence="2 3" key="3">
    <citation type="journal article" date="2010" name="BMC Genomics">
        <title>Transcriptome sequencing and comparative analysis of cucumber flowers with different sex types.</title>
        <authorList>
            <person name="Guo S."/>
            <person name="Zheng Y."/>
            <person name="Joung J.G."/>
            <person name="Liu S."/>
            <person name="Zhang Z."/>
            <person name="Crasta O.R."/>
            <person name="Sobral B.W."/>
            <person name="Xu Y."/>
            <person name="Huang S."/>
            <person name="Fei Z."/>
        </authorList>
    </citation>
    <scope>NUCLEOTIDE SEQUENCE [LARGE SCALE GENOMIC DNA]</scope>
    <source>
        <strain evidence="3">cv. 9930</strain>
    </source>
</reference>